<proteinExistence type="inferred from homology"/>
<dbReference type="Pfam" id="PF04552">
    <property type="entry name" value="Sigma54_DBD"/>
    <property type="match status" value="1"/>
</dbReference>
<keyword evidence="2" id="KW-0240">DNA-directed RNA polymerase</keyword>
<dbReference type="InterPro" id="IPR000394">
    <property type="entry name" value="RNA_pol_sigma_54"/>
</dbReference>
<dbReference type="Pfam" id="PF04963">
    <property type="entry name" value="Sigma54_CBD"/>
    <property type="match status" value="1"/>
</dbReference>
<keyword evidence="6" id="KW-0731">Sigma factor</keyword>
<name>A0A1T4PKM2_9SPIR</name>
<dbReference type="PIRSF" id="PIRSF000774">
    <property type="entry name" value="RpoN"/>
    <property type="match status" value="1"/>
</dbReference>
<gene>
    <name evidence="11" type="ORF">SAMN02745152_01638</name>
</gene>
<dbReference type="InterPro" id="IPR038709">
    <property type="entry name" value="RpoN_core-bd_sf"/>
</dbReference>
<dbReference type="GO" id="GO:0016987">
    <property type="term" value="F:sigma factor activity"/>
    <property type="evidence" value="ECO:0007669"/>
    <property type="project" value="UniProtKB-KW"/>
</dbReference>
<dbReference type="InterPro" id="IPR007046">
    <property type="entry name" value="RNA_pol_sigma_54_core-bd"/>
</dbReference>
<dbReference type="InterPro" id="IPR007634">
    <property type="entry name" value="RNA_pol_sigma_54_DNA-bd"/>
</dbReference>
<sequence>MSEIPSISLQQRVSQQQRQVQAQKLSQKQLMSVKLLAMSSLDLRQEIYTTVARNPALVITKDAAFDGVKDAKVSGISSDNLRIGSVTQAGKIASDNFQSALESSPDNRETLSEHLEQQFLSVFHSPAQEKIGLALIHNLDNRGFFIFDPYSLLDKKDSAQTPELLEKTLSEIQQLDPVGTCCKDFEESLFIQAKANENSPKAALFILDGHFDFLNPPQIPKILKKIRNFARENPDDAQKFGLLDFTETQIEQAVAYIRQLNPFPASEFSPSDNICIAPDVYVEKNEETGEYTVRANDEILPVVELSKDFYELSLDRSRVTKSTEESEKKRSEHRFIMESVRSANDFMESLAFRKKTLLLACQQIVRLQKDFFEKGPRYLKPLRQKDVAAIINVHEATISRMANEKYLRCSQGLFKLSFFFTNAVGQNLPETEEVPASKQGVMAELEKILEEHKDDKKALSDQKIADILLERGIKIARRTVAKYRSQLNIDSSYSRQ</sequence>
<dbReference type="Proteomes" id="UP000190395">
    <property type="component" value="Unassembled WGS sequence"/>
</dbReference>
<comment type="similarity">
    <text evidence="1">Belongs to the sigma-54 factor family.</text>
</comment>
<evidence type="ECO:0000256" key="6">
    <source>
        <dbReference type="ARBA" id="ARBA00023082"/>
    </source>
</evidence>
<dbReference type="GO" id="GO:0016779">
    <property type="term" value="F:nucleotidyltransferase activity"/>
    <property type="evidence" value="ECO:0007669"/>
    <property type="project" value="UniProtKB-KW"/>
</dbReference>
<keyword evidence="8" id="KW-0804">Transcription</keyword>
<keyword evidence="3" id="KW-0808">Transferase</keyword>
<dbReference type="GO" id="GO:0003677">
    <property type="term" value="F:DNA binding"/>
    <property type="evidence" value="ECO:0007669"/>
    <property type="project" value="UniProtKB-KW"/>
</dbReference>
<dbReference type="Gene3D" id="1.10.10.60">
    <property type="entry name" value="Homeodomain-like"/>
    <property type="match status" value="1"/>
</dbReference>
<evidence type="ECO:0000313" key="12">
    <source>
        <dbReference type="Proteomes" id="UP000190395"/>
    </source>
</evidence>
<evidence type="ECO:0000256" key="2">
    <source>
        <dbReference type="ARBA" id="ARBA00022478"/>
    </source>
</evidence>
<dbReference type="PROSITE" id="PS50044">
    <property type="entry name" value="SIGMA54_3"/>
    <property type="match status" value="1"/>
</dbReference>
<dbReference type="OrthoDB" id="9814402at2"/>
<evidence type="ECO:0000259" key="10">
    <source>
        <dbReference type="Pfam" id="PF04963"/>
    </source>
</evidence>
<dbReference type="Pfam" id="PF00309">
    <property type="entry name" value="Sigma54_AID"/>
    <property type="match status" value="1"/>
</dbReference>
<accession>A0A1T4PKM2</accession>
<dbReference type="Gene3D" id="1.10.10.1330">
    <property type="entry name" value="RNA polymerase sigma-54 factor, core-binding domain"/>
    <property type="match status" value="1"/>
</dbReference>
<dbReference type="RefSeq" id="WP_078931370.1">
    <property type="nucleotide sequence ID" value="NZ_FUXC01000009.1"/>
</dbReference>
<dbReference type="PANTHER" id="PTHR32248:SF4">
    <property type="entry name" value="RNA POLYMERASE SIGMA-54 FACTOR"/>
    <property type="match status" value="1"/>
</dbReference>
<keyword evidence="12" id="KW-1185">Reference proteome</keyword>
<reference evidence="11 12" key="1">
    <citation type="submission" date="2017-02" db="EMBL/GenBank/DDBJ databases">
        <authorList>
            <person name="Peterson S.W."/>
        </authorList>
    </citation>
    <scope>NUCLEOTIDE SEQUENCE [LARGE SCALE GENOMIC DNA]</scope>
    <source>
        <strain evidence="11 12">ATCC BAA-909</strain>
    </source>
</reference>
<organism evidence="11 12">
    <name type="scientific">Treponema berlinense</name>
    <dbReference type="NCBI Taxonomy" id="225004"/>
    <lineage>
        <taxon>Bacteria</taxon>
        <taxon>Pseudomonadati</taxon>
        <taxon>Spirochaetota</taxon>
        <taxon>Spirochaetia</taxon>
        <taxon>Spirochaetales</taxon>
        <taxon>Treponemataceae</taxon>
        <taxon>Treponema</taxon>
    </lineage>
</organism>
<dbReference type="GO" id="GO:0001216">
    <property type="term" value="F:DNA-binding transcription activator activity"/>
    <property type="evidence" value="ECO:0007669"/>
    <property type="project" value="InterPro"/>
</dbReference>
<evidence type="ECO:0000256" key="7">
    <source>
        <dbReference type="ARBA" id="ARBA00023125"/>
    </source>
</evidence>
<evidence type="ECO:0000256" key="1">
    <source>
        <dbReference type="ARBA" id="ARBA00008798"/>
    </source>
</evidence>
<dbReference type="PROSITE" id="PS00718">
    <property type="entry name" value="SIGMA54_2"/>
    <property type="match status" value="1"/>
</dbReference>
<dbReference type="AlphaFoldDB" id="A0A1T4PKM2"/>
<keyword evidence="7" id="KW-0238">DNA-binding</keyword>
<keyword evidence="4" id="KW-0548">Nucleotidyltransferase</keyword>
<evidence type="ECO:0000256" key="4">
    <source>
        <dbReference type="ARBA" id="ARBA00022695"/>
    </source>
</evidence>
<dbReference type="GO" id="GO:0006352">
    <property type="term" value="P:DNA-templated transcription initiation"/>
    <property type="evidence" value="ECO:0007669"/>
    <property type="project" value="InterPro"/>
</dbReference>
<evidence type="ECO:0000256" key="5">
    <source>
        <dbReference type="ARBA" id="ARBA00023015"/>
    </source>
</evidence>
<evidence type="ECO:0000259" key="9">
    <source>
        <dbReference type="Pfam" id="PF04552"/>
    </source>
</evidence>
<keyword evidence="5" id="KW-0805">Transcription regulation</keyword>
<evidence type="ECO:0000313" key="11">
    <source>
        <dbReference type="EMBL" id="SJZ92032.1"/>
    </source>
</evidence>
<protein>
    <submittedName>
        <fullName evidence="11">RNA polymerase, sigma 54 subunit, RpoN/SigL</fullName>
    </submittedName>
</protein>
<dbReference type="GeneID" id="303367870"/>
<dbReference type="GO" id="GO:0000428">
    <property type="term" value="C:DNA-directed RNA polymerase complex"/>
    <property type="evidence" value="ECO:0007669"/>
    <property type="project" value="UniProtKB-KW"/>
</dbReference>
<evidence type="ECO:0000256" key="8">
    <source>
        <dbReference type="ARBA" id="ARBA00023163"/>
    </source>
</evidence>
<feature type="domain" description="RNA polymerase sigma factor 54 DNA-binding" evidence="9">
    <location>
        <begin position="335"/>
        <end position="496"/>
    </location>
</feature>
<feature type="domain" description="RNA polymerase sigma factor 54 core-binding" evidence="10">
    <location>
        <begin position="102"/>
        <end position="308"/>
    </location>
</feature>
<dbReference type="NCBIfam" id="TIGR02395">
    <property type="entry name" value="rpoN_sigma"/>
    <property type="match status" value="1"/>
</dbReference>
<dbReference type="PANTHER" id="PTHR32248">
    <property type="entry name" value="RNA POLYMERASE SIGMA-54 FACTOR"/>
    <property type="match status" value="1"/>
</dbReference>
<dbReference type="EMBL" id="FUXC01000009">
    <property type="protein sequence ID" value="SJZ92032.1"/>
    <property type="molecule type" value="Genomic_DNA"/>
</dbReference>
<dbReference type="STRING" id="225004.SAMN02745152_01638"/>
<evidence type="ECO:0000256" key="3">
    <source>
        <dbReference type="ARBA" id="ARBA00022679"/>
    </source>
</evidence>